<evidence type="ECO:0000256" key="6">
    <source>
        <dbReference type="ARBA" id="ARBA00022989"/>
    </source>
</evidence>
<dbReference type="PhylomeDB" id="A0A068VF78"/>
<dbReference type="EMBL" id="HG739453">
    <property type="protein sequence ID" value="CDP19179.1"/>
    <property type="molecule type" value="Genomic_DNA"/>
</dbReference>
<dbReference type="PANTHER" id="PTHR32219">
    <property type="entry name" value="RNA-BINDING PROTEIN YLMH-RELATED"/>
    <property type="match status" value="1"/>
</dbReference>
<dbReference type="GO" id="GO:0005886">
    <property type="term" value="C:plasma membrane"/>
    <property type="evidence" value="ECO:0007669"/>
    <property type="project" value="UniProtKB-SubCell"/>
</dbReference>
<keyword evidence="7 10" id="KW-0175">Coiled coil</keyword>
<evidence type="ECO:0000313" key="13">
    <source>
        <dbReference type="Proteomes" id="UP000295252"/>
    </source>
</evidence>
<keyword evidence="6" id="KW-1133">Transmembrane helix</keyword>
<protein>
    <submittedName>
        <fullName evidence="12">DH200=94 genomic scaffold, scaffold_369</fullName>
    </submittedName>
</protein>
<evidence type="ECO:0000256" key="1">
    <source>
        <dbReference type="ARBA" id="ARBA00004162"/>
    </source>
</evidence>
<evidence type="ECO:0000256" key="10">
    <source>
        <dbReference type="SAM" id="Coils"/>
    </source>
</evidence>
<dbReference type="STRING" id="49390.A0A068VF78"/>
<dbReference type="PANTHER" id="PTHR32219:SF2">
    <property type="entry name" value="PROTON PUMP-INTERACTOR 1"/>
    <property type="match status" value="1"/>
</dbReference>
<evidence type="ECO:0000256" key="11">
    <source>
        <dbReference type="SAM" id="MobiDB-lite"/>
    </source>
</evidence>
<sequence length="191" mass="21878">MGLSEPITFGSHGMDEPAKGEKNKAAEVNFPKDAVDEWPAPKQIHSFYFVKYRLHEDQKLKVKLDQADTGLQKKNQARSQLIEKLRKLKADRAQKIGFLKGLNKENKQYRDLIDEKKKEREPLQQALGQLHGGRDTGSGICSSEEELNHRVSFDVLYFSSAIYMLLFPYPPTCFLLCLQSFAFHVLVFSET</sequence>
<feature type="region of interest" description="Disordered" evidence="11">
    <location>
        <begin position="1"/>
        <end position="25"/>
    </location>
</feature>
<feature type="coiled-coil region" evidence="10">
    <location>
        <begin position="71"/>
        <end position="119"/>
    </location>
</feature>
<evidence type="ECO:0000256" key="5">
    <source>
        <dbReference type="ARBA" id="ARBA00022824"/>
    </source>
</evidence>
<comment type="similarity">
    <text evidence="9">Belongs to the plant Proton pump-interactor protein family.</text>
</comment>
<feature type="compositionally biased region" description="Basic and acidic residues" evidence="11">
    <location>
        <begin position="13"/>
        <end position="25"/>
    </location>
</feature>
<reference evidence="13" key="1">
    <citation type="journal article" date="2014" name="Science">
        <title>The coffee genome provides insight into the convergent evolution of caffeine biosynthesis.</title>
        <authorList>
            <person name="Denoeud F."/>
            <person name="Carretero-Paulet L."/>
            <person name="Dereeper A."/>
            <person name="Droc G."/>
            <person name="Guyot R."/>
            <person name="Pietrella M."/>
            <person name="Zheng C."/>
            <person name="Alberti A."/>
            <person name="Anthony F."/>
            <person name="Aprea G."/>
            <person name="Aury J.M."/>
            <person name="Bento P."/>
            <person name="Bernard M."/>
            <person name="Bocs S."/>
            <person name="Campa C."/>
            <person name="Cenci A."/>
            <person name="Combes M.C."/>
            <person name="Crouzillat D."/>
            <person name="Da Silva C."/>
            <person name="Daddiego L."/>
            <person name="De Bellis F."/>
            <person name="Dussert S."/>
            <person name="Garsmeur O."/>
            <person name="Gayraud T."/>
            <person name="Guignon V."/>
            <person name="Jahn K."/>
            <person name="Jamilloux V."/>
            <person name="Joet T."/>
            <person name="Labadie K."/>
            <person name="Lan T."/>
            <person name="Leclercq J."/>
            <person name="Lepelley M."/>
            <person name="Leroy T."/>
            <person name="Li L.T."/>
            <person name="Librado P."/>
            <person name="Lopez L."/>
            <person name="Munoz A."/>
            <person name="Noel B."/>
            <person name="Pallavicini A."/>
            <person name="Perrotta G."/>
            <person name="Poncet V."/>
            <person name="Pot D."/>
            <person name="Priyono X."/>
            <person name="Rigoreau M."/>
            <person name="Rouard M."/>
            <person name="Rozas J."/>
            <person name="Tranchant-Dubreuil C."/>
            <person name="VanBuren R."/>
            <person name="Zhang Q."/>
            <person name="Andrade A.C."/>
            <person name="Argout X."/>
            <person name="Bertrand B."/>
            <person name="de Kochko A."/>
            <person name="Graziosi G."/>
            <person name="Henry R.J."/>
            <person name="Jayarama X."/>
            <person name="Ming R."/>
            <person name="Nagai C."/>
            <person name="Rounsley S."/>
            <person name="Sankoff D."/>
            <person name="Giuliano G."/>
            <person name="Albert V.A."/>
            <person name="Wincker P."/>
            <person name="Lashermes P."/>
        </authorList>
    </citation>
    <scope>NUCLEOTIDE SEQUENCE [LARGE SCALE GENOMIC DNA]</scope>
    <source>
        <strain evidence="13">cv. DH200-94</strain>
    </source>
</reference>
<accession>A0A068VF78</accession>
<evidence type="ECO:0000256" key="2">
    <source>
        <dbReference type="ARBA" id="ARBA00004389"/>
    </source>
</evidence>
<dbReference type="OrthoDB" id="1745435at2759"/>
<keyword evidence="4" id="KW-0812">Transmembrane</keyword>
<keyword evidence="8" id="KW-0472">Membrane</keyword>
<evidence type="ECO:0000256" key="3">
    <source>
        <dbReference type="ARBA" id="ARBA00022475"/>
    </source>
</evidence>
<keyword evidence="3" id="KW-1003">Cell membrane</keyword>
<dbReference type="InParanoid" id="A0A068VF78"/>
<keyword evidence="13" id="KW-1185">Reference proteome</keyword>
<evidence type="ECO:0000256" key="4">
    <source>
        <dbReference type="ARBA" id="ARBA00022692"/>
    </source>
</evidence>
<evidence type="ECO:0000256" key="9">
    <source>
        <dbReference type="ARBA" id="ARBA00038080"/>
    </source>
</evidence>
<proteinExistence type="inferred from homology"/>
<dbReference type="Proteomes" id="UP000295252">
    <property type="component" value="Unassembled WGS sequence"/>
</dbReference>
<name>A0A068VF78_COFCA</name>
<dbReference type="GO" id="GO:0005789">
    <property type="term" value="C:endoplasmic reticulum membrane"/>
    <property type="evidence" value="ECO:0007669"/>
    <property type="project" value="UniProtKB-SubCell"/>
</dbReference>
<organism evidence="12 13">
    <name type="scientific">Coffea canephora</name>
    <name type="common">Robusta coffee</name>
    <dbReference type="NCBI Taxonomy" id="49390"/>
    <lineage>
        <taxon>Eukaryota</taxon>
        <taxon>Viridiplantae</taxon>
        <taxon>Streptophyta</taxon>
        <taxon>Embryophyta</taxon>
        <taxon>Tracheophyta</taxon>
        <taxon>Spermatophyta</taxon>
        <taxon>Magnoliopsida</taxon>
        <taxon>eudicotyledons</taxon>
        <taxon>Gunneridae</taxon>
        <taxon>Pentapetalae</taxon>
        <taxon>asterids</taxon>
        <taxon>lamiids</taxon>
        <taxon>Gentianales</taxon>
        <taxon>Rubiaceae</taxon>
        <taxon>Ixoroideae</taxon>
        <taxon>Gardenieae complex</taxon>
        <taxon>Bertiereae - Coffeeae clade</taxon>
        <taxon>Coffeeae</taxon>
        <taxon>Coffea</taxon>
    </lineage>
</organism>
<evidence type="ECO:0000256" key="8">
    <source>
        <dbReference type="ARBA" id="ARBA00023136"/>
    </source>
</evidence>
<comment type="subcellular location">
    <subcellularLocation>
        <location evidence="1">Cell membrane</location>
        <topology evidence="1">Single-pass membrane protein</topology>
    </subcellularLocation>
    <subcellularLocation>
        <location evidence="2">Endoplasmic reticulum membrane</location>
        <topology evidence="2">Single-pass membrane protein</topology>
    </subcellularLocation>
</comment>
<evidence type="ECO:0000256" key="7">
    <source>
        <dbReference type="ARBA" id="ARBA00023054"/>
    </source>
</evidence>
<dbReference type="Gramene" id="CDP19179">
    <property type="protein sequence ID" value="CDP19179"/>
    <property type="gene ID" value="GSCOC_T00006637001"/>
</dbReference>
<dbReference type="InterPro" id="IPR055282">
    <property type="entry name" value="PPI1-4"/>
</dbReference>
<evidence type="ECO:0000313" key="12">
    <source>
        <dbReference type="EMBL" id="CDP19179.1"/>
    </source>
</evidence>
<gene>
    <name evidence="12" type="ORF">GSCOC_T00006637001</name>
</gene>
<dbReference type="AlphaFoldDB" id="A0A068VF78"/>
<keyword evidence="5" id="KW-0256">Endoplasmic reticulum</keyword>